<sequence length="48" mass="5286">MTTSINISSLLADKTPVVRKGDCSYYGRFNSTGFGLIRSYEGIPENIL</sequence>
<organism evidence="2 3">
    <name type="scientific">Rotaria magnacalcarata</name>
    <dbReference type="NCBI Taxonomy" id="392030"/>
    <lineage>
        <taxon>Eukaryota</taxon>
        <taxon>Metazoa</taxon>
        <taxon>Spiralia</taxon>
        <taxon>Gnathifera</taxon>
        <taxon>Rotifera</taxon>
        <taxon>Eurotatoria</taxon>
        <taxon>Bdelloidea</taxon>
        <taxon>Philodinida</taxon>
        <taxon>Philodinidae</taxon>
        <taxon>Rotaria</taxon>
    </lineage>
</organism>
<dbReference type="Proteomes" id="UP000676336">
    <property type="component" value="Unassembled WGS sequence"/>
</dbReference>
<proteinExistence type="predicted"/>
<dbReference type="AlphaFoldDB" id="A0A8S3A2B3"/>
<evidence type="ECO:0000313" key="1">
    <source>
        <dbReference type="EMBL" id="CAF4616686.1"/>
    </source>
</evidence>
<name>A0A8S3A2B3_9BILA</name>
<evidence type="ECO:0000313" key="3">
    <source>
        <dbReference type="Proteomes" id="UP000676336"/>
    </source>
</evidence>
<comment type="caution">
    <text evidence="2">The sequence shown here is derived from an EMBL/GenBank/DDBJ whole genome shotgun (WGS) entry which is preliminary data.</text>
</comment>
<gene>
    <name evidence="1" type="ORF">SMN809_LOCUS39703</name>
    <name evidence="2" type="ORF">SMN809_LOCUS42817</name>
</gene>
<protein>
    <submittedName>
        <fullName evidence="2">Uncharacterized protein</fullName>
    </submittedName>
</protein>
<evidence type="ECO:0000313" key="2">
    <source>
        <dbReference type="EMBL" id="CAF4694860.1"/>
    </source>
</evidence>
<accession>A0A8S3A2B3</accession>
<reference evidence="2" key="1">
    <citation type="submission" date="2021-02" db="EMBL/GenBank/DDBJ databases">
        <authorList>
            <person name="Nowell W R."/>
        </authorList>
    </citation>
    <scope>NUCLEOTIDE SEQUENCE</scope>
</reference>
<feature type="non-terminal residue" evidence="2">
    <location>
        <position position="48"/>
    </location>
</feature>
<dbReference type="EMBL" id="CAJOBI010107273">
    <property type="protein sequence ID" value="CAF4616686.1"/>
    <property type="molecule type" value="Genomic_DNA"/>
</dbReference>
<dbReference type="EMBL" id="CAJOBI010124579">
    <property type="protein sequence ID" value="CAF4694860.1"/>
    <property type="molecule type" value="Genomic_DNA"/>
</dbReference>